<gene>
    <name evidence="1" type="ORF">SAMN03097708_00212</name>
</gene>
<evidence type="ECO:0000313" key="1">
    <source>
        <dbReference type="EMBL" id="SCZ49620.1"/>
    </source>
</evidence>
<organism evidence="1 2">
    <name type="scientific">Thiohalomonas denitrificans</name>
    <dbReference type="NCBI Taxonomy" id="415747"/>
    <lineage>
        <taxon>Bacteria</taxon>
        <taxon>Pseudomonadati</taxon>
        <taxon>Pseudomonadota</taxon>
        <taxon>Gammaproteobacteria</taxon>
        <taxon>Thiohalomonadales</taxon>
        <taxon>Thiohalomonadaceae</taxon>
        <taxon>Thiohalomonas</taxon>
    </lineage>
</organism>
<accession>A0A1G5PKG5</accession>
<sequence>MWIYEENYRLFLHLLPEQTEEGDTFLLASDSTQGELSVRVLEVTRYTSTLLLAKPFCVDREWLSDLAMKVRIYDDAGVMEVMGYQGCDRIPARYQVTDHGRFHRDEKRQVNYLLHDLLRHCLRNGYRLSSPGITNA</sequence>
<dbReference type="Proteomes" id="UP000199648">
    <property type="component" value="Unassembled WGS sequence"/>
</dbReference>
<dbReference type="STRING" id="415747.SAMN03097708_00212"/>
<keyword evidence="2" id="KW-1185">Reference proteome</keyword>
<dbReference type="EMBL" id="FMWD01000001">
    <property type="protein sequence ID" value="SCZ49620.1"/>
    <property type="molecule type" value="Genomic_DNA"/>
</dbReference>
<protein>
    <recommendedName>
        <fullName evidence="3">DUF1249 domain-containing protein</fullName>
    </recommendedName>
</protein>
<proteinExistence type="predicted"/>
<dbReference type="InterPro" id="IPR009659">
    <property type="entry name" value="DUF1249"/>
</dbReference>
<evidence type="ECO:0008006" key="3">
    <source>
        <dbReference type="Google" id="ProtNLM"/>
    </source>
</evidence>
<dbReference type="PANTHER" id="PTHR38774">
    <property type="entry name" value="CYTOPLASMIC PROTEIN-RELATED"/>
    <property type="match status" value="1"/>
</dbReference>
<dbReference type="Pfam" id="PF06853">
    <property type="entry name" value="DUF1249"/>
    <property type="match status" value="1"/>
</dbReference>
<dbReference type="PANTHER" id="PTHR38774:SF1">
    <property type="entry name" value="CYTOPLASMIC PROTEIN"/>
    <property type="match status" value="1"/>
</dbReference>
<evidence type="ECO:0000313" key="2">
    <source>
        <dbReference type="Proteomes" id="UP000199648"/>
    </source>
</evidence>
<dbReference type="AlphaFoldDB" id="A0A1G5PKG5"/>
<name>A0A1G5PKG5_9GAMM</name>
<reference evidence="1 2" key="1">
    <citation type="submission" date="2016-10" db="EMBL/GenBank/DDBJ databases">
        <authorList>
            <person name="de Groot N.N."/>
        </authorList>
    </citation>
    <scope>NUCLEOTIDE SEQUENCE [LARGE SCALE GENOMIC DNA]</scope>
    <source>
        <strain evidence="1 2">HLD2</strain>
    </source>
</reference>